<protein>
    <recommendedName>
        <fullName evidence="8">Prenylcysteine lyase domain-containing protein</fullName>
    </recommendedName>
</protein>
<accession>A0A6A4J458</accession>
<dbReference type="InterPro" id="IPR010795">
    <property type="entry name" value="Prenylcys_lyase"/>
</dbReference>
<dbReference type="AlphaFoldDB" id="A0A6A4J458"/>
<evidence type="ECO:0000313" key="10">
    <source>
        <dbReference type="Proteomes" id="UP000466442"/>
    </source>
</evidence>
<dbReference type="InterPro" id="IPR036188">
    <property type="entry name" value="FAD/NAD-bd_sf"/>
</dbReference>
<dbReference type="Proteomes" id="UP000466442">
    <property type="component" value="Unassembled WGS sequence"/>
</dbReference>
<dbReference type="GO" id="GO:0030327">
    <property type="term" value="P:prenylated protein catabolic process"/>
    <property type="evidence" value="ECO:0007669"/>
    <property type="project" value="TreeGrafter"/>
</dbReference>
<evidence type="ECO:0000256" key="2">
    <source>
        <dbReference type="ARBA" id="ARBA00009967"/>
    </source>
</evidence>
<dbReference type="InterPro" id="IPR017046">
    <property type="entry name" value="Prenylcysteine_Oxase1"/>
</dbReference>
<proteinExistence type="inferred from homology"/>
<comment type="similarity">
    <text evidence="2">Belongs to the prenylcysteine oxidase family.</text>
</comment>
<dbReference type="Pfam" id="PF13450">
    <property type="entry name" value="NAD_binding_8"/>
    <property type="match status" value="1"/>
</dbReference>
<organism evidence="9 10">
    <name type="scientific">Apolygus lucorum</name>
    <name type="common">Small green plant bug</name>
    <name type="synonym">Lygocoris lucorum</name>
    <dbReference type="NCBI Taxonomy" id="248454"/>
    <lineage>
        <taxon>Eukaryota</taxon>
        <taxon>Metazoa</taxon>
        <taxon>Ecdysozoa</taxon>
        <taxon>Arthropoda</taxon>
        <taxon>Hexapoda</taxon>
        <taxon>Insecta</taxon>
        <taxon>Pterygota</taxon>
        <taxon>Neoptera</taxon>
        <taxon>Paraneoptera</taxon>
        <taxon>Hemiptera</taxon>
        <taxon>Heteroptera</taxon>
        <taxon>Panheteroptera</taxon>
        <taxon>Cimicomorpha</taxon>
        <taxon>Miridae</taxon>
        <taxon>Mirini</taxon>
        <taxon>Apolygus</taxon>
    </lineage>
</organism>
<dbReference type="Pfam" id="PF07156">
    <property type="entry name" value="Prenylcys_lyase"/>
    <property type="match status" value="1"/>
</dbReference>
<evidence type="ECO:0000256" key="6">
    <source>
        <dbReference type="ARBA" id="ARBA00023002"/>
    </source>
</evidence>
<evidence type="ECO:0000259" key="8">
    <source>
        <dbReference type="Pfam" id="PF07156"/>
    </source>
</evidence>
<dbReference type="OrthoDB" id="437369at2759"/>
<evidence type="ECO:0000313" key="9">
    <source>
        <dbReference type="EMBL" id="KAF6207369.1"/>
    </source>
</evidence>
<keyword evidence="6" id="KW-0560">Oxidoreductase</keyword>
<keyword evidence="7" id="KW-0325">Glycoprotein</keyword>
<dbReference type="PANTHER" id="PTHR15944:SF0">
    <property type="entry name" value="PRENYLCYSTEINE LYASE DOMAIN-CONTAINING PROTEIN"/>
    <property type="match status" value="1"/>
</dbReference>
<keyword evidence="3" id="KW-0285">Flavoprotein</keyword>
<dbReference type="PANTHER" id="PTHR15944">
    <property type="entry name" value="FARNESYLCYSTEINE LYASE"/>
    <property type="match status" value="1"/>
</dbReference>
<evidence type="ECO:0000256" key="7">
    <source>
        <dbReference type="ARBA" id="ARBA00023180"/>
    </source>
</evidence>
<evidence type="ECO:0000256" key="1">
    <source>
        <dbReference type="ARBA" id="ARBA00001974"/>
    </source>
</evidence>
<evidence type="ECO:0000256" key="3">
    <source>
        <dbReference type="ARBA" id="ARBA00022630"/>
    </source>
</evidence>
<dbReference type="SUPFAM" id="SSF51905">
    <property type="entry name" value="FAD/NAD(P)-binding domain"/>
    <property type="match status" value="1"/>
</dbReference>
<dbReference type="GO" id="GO:0030328">
    <property type="term" value="P:prenylcysteine catabolic process"/>
    <property type="evidence" value="ECO:0007669"/>
    <property type="project" value="InterPro"/>
</dbReference>
<keyword evidence="5" id="KW-0274">FAD</keyword>
<dbReference type="GO" id="GO:0001735">
    <property type="term" value="F:prenylcysteine oxidase activity"/>
    <property type="evidence" value="ECO:0007669"/>
    <property type="project" value="InterPro"/>
</dbReference>
<evidence type="ECO:0000256" key="5">
    <source>
        <dbReference type="ARBA" id="ARBA00022827"/>
    </source>
</evidence>
<evidence type="ECO:0000256" key="4">
    <source>
        <dbReference type="ARBA" id="ARBA00022729"/>
    </source>
</evidence>
<reference evidence="9" key="1">
    <citation type="journal article" date="2021" name="Mol. Ecol. Resour.">
        <title>Apolygus lucorum genome provides insights into omnivorousness and mesophyll feeding.</title>
        <authorList>
            <person name="Liu Y."/>
            <person name="Liu H."/>
            <person name="Wang H."/>
            <person name="Huang T."/>
            <person name="Liu B."/>
            <person name="Yang B."/>
            <person name="Yin L."/>
            <person name="Li B."/>
            <person name="Zhang Y."/>
            <person name="Zhang S."/>
            <person name="Jiang F."/>
            <person name="Zhang X."/>
            <person name="Ren Y."/>
            <person name="Wang B."/>
            <person name="Wang S."/>
            <person name="Lu Y."/>
            <person name="Wu K."/>
            <person name="Fan W."/>
            <person name="Wang G."/>
        </authorList>
    </citation>
    <scope>NUCLEOTIDE SEQUENCE</scope>
    <source>
        <strain evidence="9">12Hb</strain>
    </source>
</reference>
<comment type="cofactor">
    <cofactor evidence="1">
        <name>FAD</name>
        <dbReference type="ChEBI" id="CHEBI:57692"/>
    </cofactor>
</comment>
<feature type="domain" description="Prenylcysteine lyase" evidence="8">
    <location>
        <begin position="116"/>
        <end position="457"/>
    </location>
</feature>
<dbReference type="EMBL" id="WIXP02000008">
    <property type="protein sequence ID" value="KAF6207369.1"/>
    <property type="molecule type" value="Genomic_DNA"/>
</dbReference>
<keyword evidence="4" id="KW-0732">Signal</keyword>
<comment type="caution">
    <text evidence="9">The sequence shown here is derived from an EMBL/GenBank/DDBJ whole genome shotgun (WGS) entry which is preliminary data.</text>
</comment>
<dbReference type="Gene3D" id="3.50.50.60">
    <property type="entry name" value="FAD/NAD(P)-binding domain"/>
    <property type="match status" value="1"/>
</dbReference>
<keyword evidence="10" id="KW-1185">Reference proteome</keyword>
<sequence length="478" mass="52910">MLQAATLLALCFMAGFVDCTLRIAVVGGGISGTSAAYFLKEILGARVDVTIFEGNKIGGRLSTVTVEGCEYETGGAVIHEKNKYAVDLAEKLGLKKMPDDSSNDVLGLFANNEMIFEGSKFSWFNSLKFLWRYGFDVIRLQRFTDNMLESFERVYNIQNQNKSYECLDDLMSAIDPNFLQYMDVSTLDGFKEDGFSSEIIDELIQATLKVNYGQTTSVHRFVGSVSVAGAGAALFSLEGGNKLLPQKLLAASKATFVNSFVKQIGRQGKQFVVHTESNGTRSESLFDFVIISTPLTVDPARKNKIQFTGLLSDITVPGNYWTTVCTVVKGDINPAYFGFKTPQDVPDLVISVTDSIFNSISTINPVFRGQSCGTVWKVFSKKPLTDVELNTMFQNIKFVEHIDWLAYPHYYVKQHSYNFTLSEGLYYTNAIEWAASAIEMEIIGARNVALLLKNKIQGGIGVDEARLSTSSLVHDEAR</sequence>
<gene>
    <name evidence="9" type="ORF">GE061_018610</name>
</gene>
<name>A0A6A4J458_APOLU</name>